<feature type="transmembrane region" description="Helical" evidence="5">
    <location>
        <begin position="178"/>
        <end position="198"/>
    </location>
</feature>
<dbReference type="EMBL" id="VEPZ02001601">
    <property type="protein sequence ID" value="KAE8666113.1"/>
    <property type="molecule type" value="Genomic_DNA"/>
</dbReference>
<keyword evidence="4 5" id="KW-0472">Membrane</keyword>
<dbReference type="InterPro" id="IPR037185">
    <property type="entry name" value="EmrE-like"/>
</dbReference>
<feature type="transmembrane region" description="Helical" evidence="5">
    <location>
        <begin position="57"/>
        <end position="84"/>
    </location>
</feature>
<comment type="caution">
    <text evidence="6">The sequence shown here is derived from an EMBL/GenBank/DDBJ whole genome shotgun (WGS) entry which is preliminary data.</text>
</comment>
<evidence type="ECO:0000256" key="2">
    <source>
        <dbReference type="ARBA" id="ARBA00022692"/>
    </source>
</evidence>
<comment type="subcellular location">
    <subcellularLocation>
        <location evidence="1">Membrane</location>
        <topology evidence="1">Multi-pass membrane protein</topology>
    </subcellularLocation>
</comment>
<accession>A0A6A2WWF9</accession>
<organism evidence="6 7">
    <name type="scientific">Hibiscus syriacus</name>
    <name type="common">Rose of Sharon</name>
    <dbReference type="NCBI Taxonomy" id="106335"/>
    <lineage>
        <taxon>Eukaryota</taxon>
        <taxon>Viridiplantae</taxon>
        <taxon>Streptophyta</taxon>
        <taxon>Embryophyta</taxon>
        <taxon>Tracheophyta</taxon>
        <taxon>Spermatophyta</taxon>
        <taxon>Magnoliopsida</taxon>
        <taxon>eudicotyledons</taxon>
        <taxon>Gunneridae</taxon>
        <taxon>Pentapetalae</taxon>
        <taxon>rosids</taxon>
        <taxon>malvids</taxon>
        <taxon>Malvales</taxon>
        <taxon>Malvaceae</taxon>
        <taxon>Malvoideae</taxon>
        <taxon>Hibiscus</taxon>
    </lineage>
</organism>
<evidence type="ECO:0000256" key="4">
    <source>
        <dbReference type="ARBA" id="ARBA00023136"/>
    </source>
</evidence>
<feature type="transmembrane region" description="Helical" evidence="5">
    <location>
        <begin position="96"/>
        <end position="116"/>
    </location>
</feature>
<protein>
    <submittedName>
        <fullName evidence="6">Nodulin MtN21 /EamA-like transporter family protein isoform 2</fullName>
    </submittedName>
</protein>
<dbReference type="Proteomes" id="UP000436088">
    <property type="component" value="Unassembled WGS sequence"/>
</dbReference>
<keyword evidence="7" id="KW-1185">Reference proteome</keyword>
<evidence type="ECO:0000313" key="7">
    <source>
        <dbReference type="Proteomes" id="UP000436088"/>
    </source>
</evidence>
<evidence type="ECO:0000256" key="1">
    <source>
        <dbReference type="ARBA" id="ARBA00004141"/>
    </source>
</evidence>
<dbReference type="GO" id="GO:0022857">
    <property type="term" value="F:transmembrane transporter activity"/>
    <property type="evidence" value="ECO:0007669"/>
    <property type="project" value="InterPro"/>
</dbReference>
<keyword evidence="3 5" id="KW-1133">Transmembrane helix</keyword>
<dbReference type="GO" id="GO:0016020">
    <property type="term" value="C:membrane"/>
    <property type="evidence" value="ECO:0007669"/>
    <property type="project" value="InterPro"/>
</dbReference>
<evidence type="ECO:0000256" key="5">
    <source>
        <dbReference type="SAM" id="Phobius"/>
    </source>
</evidence>
<gene>
    <name evidence="6" type="ORF">F3Y22_tig00112508pilonHSYRG00059</name>
</gene>
<name>A0A6A2WWF9_HIBSY</name>
<dbReference type="AlphaFoldDB" id="A0A6A2WWF9"/>
<reference evidence="6" key="1">
    <citation type="submission" date="2019-09" db="EMBL/GenBank/DDBJ databases">
        <title>Draft genome information of white flower Hibiscus syriacus.</title>
        <authorList>
            <person name="Kim Y.-M."/>
        </authorList>
    </citation>
    <scope>NUCLEOTIDE SEQUENCE [LARGE SCALE GENOMIC DNA]</scope>
    <source>
        <strain evidence="6">YM2019G1</strain>
    </source>
</reference>
<feature type="transmembrane region" description="Helical" evidence="5">
    <location>
        <begin position="12"/>
        <end position="31"/>
    </location>
</feature>
<keyword evidence="2 5" id="KW-0812">Transmembrane</keyword>
<evidence type="ECO:0000256" key="3">
    <source>
        <dbReference type="ARBA" id="ARBA00022989"/>
    </source>
</evidence>
<dbReference type="SUPFAM" id="SSF103481">
    <property type="entry name" value="Multidrug resistance efflux transporter EmrE"/>
    <property type="match status" value="1"/>
</dbReference>
<dbReference type="PANTHER" id="PTHR31218">
    <property type="entry name" value="WAT1-RELATED PROTEIN"/>
    <property type="match status" value="1"/>
</dbReference>
<feature type="transmembrane region" description="Helical" evidence="5">
    <location>
        <begin position="136"/>
        <end position="166"/>
    </location>
</feature>
<sequence>MEKLAWKRTSSQAKVIGTMISIIGAFVLTLYKGPTIVISSAHSMSLQQSLNSLNPNWILGGLLLTAEYVLVPLCFIAAIVGLATERDSSSWRLRPDIALASVVCSGLFGSCLKNMVHTWALRLEGPVFVAMFKPLSIAIAVGMGVMFLGDTLYLGRQVFCIILYGFSYKKWKTVMNGFLYICSIIGATIISIGFYTVMWGKTNEEMGECGNESMIDSPSSHKVPLLQSFKNEQV</sequence>
<proteinExistence type="predicted"/>
<evidence type="ECO:0000313" key="6">
    <source>
        <dbReference type="EMBL" id="KAE8666113.1"/>
    </source>
</evidence>
<dbReference type="InterPro" id="IPR030184">
    <property type="entry name" value="WAT1-related"/>
</dbReference>